<comment type="caution">
    <text evidence="1">The sequence shown here is derived from an EMBL/GenBank/DDBJ whole genome shotgun (WGS) entry which is preliminary data.</text>
</comment>
<protein>
    <submittedName>
        <fullName evidence="1">Uncharacterized protein</fullName>
    </submittedName>
</protein>
<sequence>MLGDDAIMIAYGAGKALDKAEDVIAAWQDAARKLKGEVESRNDSIRRLMAEKASMDQQWTSDVRTLQKQLAETQRALDDKTMHIAGLVAQRDAYMEQHPDSPLLHDSGERFRSSGNIKTKARLIYEAAHDATGRELGVANPAERRND</sequence>
<dbReference type="RefSeq" id="WP_149468109.1">
    <property type="nucleotide sequence ID" value="NZ_QOKW01000004.1"/>
</dbReference>
<proteinExistence type="predicted"/>
<keyword evidence="2" id="KW-1185">Reference proteome</keyword>
<dbReference type="Proteomes" id="UP000480854">
    <property type="component" value="Unassembled WGS sequence"/>
</dbReference>
<reference evidence="1 2" key="1">
    <citation type="submission" date="2018-07" db="EMBL/GenBank/DDBJ databases">
        <title>Genome sequence of Azospirillum sp. ATCC 49961.</title>
        <authorList>
            <person name="Sant'Anna F.H."/>
            <person name="Baldani J.I."/>
            <person name="Zilli J.E."/>
            <person name="Reis V.M."/>
            <person name="Hartmann A."/>
            <person name="Cruz L."/>
            <person name="de Souza E.M."/>
            <person name="de Oliveira Pedrosa F."/>
            <person name="Passaglia L.M.P."/>
        </authorList>
    </citation>
    <scope>NUCLEOTIDE SEQUENCE [LARGE SCALE GENOMIC DNA]</scope>
    <source>
        <strain evidence="1 2">ATCC 49961</strain>
    </source>
</reference>
<dbReference type="EMBL" id="QOKW01000004">
    <property type="protein sequence ID" value="KAA0682206.1"/>
    <property type="molecule type" value="Genomic_DNA"/>
</dbReference>
<dbReference type="OrthoDB" id="7282022at2"/>
<name>A0A9W7NLG3_9PROT</name>
<evidence type="ECO:0000313" key="2">
    <source>
        <dbReference type="Proteomes" id="UP000480854"/>
    </source>
</evidence>
<accession>A0A9W7NLG3</accession>
<evidence type="ECO:0000313" key="1">
    <source>
        <dbReference type="EMBL" id="KAA0682206.1"/>
    </source>
</evidence>
<organism evidence="1 2">
    <name type="scientific">Roseomonas genomospecies 6</name>
    <dbReference type="NCBI Taxonomy" id="214106"/>
    <lineage>
        <taxon>Bacteria</taxon>
        <taxon>Pseudomonadati</taxon>
        <taxon>Pseudomonadota</taxon>
        <taxon>Alphaproteobacteria</taxon>
        <taxon>Acetobacterales</taxon>
        <taxon>Roseomonadaceae</taxon>
        <taxon>Roseomonas</taxon>
    </lineage>
</organism>
<dbReference type="AlphaFoldDB" id="A0A9W7NLG3"/>
<gene>
    <name evidence="1" type="ORF">DS843_06580</name>
</gene>